<comment type="caution">
    <text evidence="3">The sequence shown here is derived from an EMBL/GenBank/DDBJ whole genome shotgun (WGS) entry which is preliminary data.</text>
</comment>
<dbReference type="Proteomes" id="UP001597351">
    <property type="component" value="Unassembled WGS sequence"/>
</dbReference>
<evidence type="ECO:0000256" key="2">
    <source>
        <dbReference type="SAM" id="SignalP"/>
    </source>
</evidence>
<name>A0ABW4TQ83_9ACTN</name>
<reference evidence="4" key="1">
    <citation type="journal article" date="2019" name="Int. J. Syst. Evol. Microbiol.">
        <title>The Global Catalogue of Microorganisms (GCM) 10K type strain sequencing project: providing services to taxonomists for standard genome sequencing and annotation.</title>
        <authorList>
            <consortium name="The Broad Institute Genomics Platform"/>
            <consortium name="The Broad Institute Genome Sequencing Center for Infectious Disease"/>
            <person name="Wu L."/>
            <person name="Ma J."/>
        </authorList>
    </citation>
    <scope>NUCLEOTIDE SEQUENCE [LARGE SCALE GENOMIC DNA]</scope>
    <source>
        <strain evidence="4">CGMCC 1.12477</strain>
    </source>
</reference>
<dbReference type="SUPFAM" id="SSF49899">
    <property type="entry name" value="Concanavalin A-like lectins/glucanases"/>
    <property type="match status" value="1"/>
</dbReference>
<organism evidence="3 4">
    <name type="scientific">Nocardioides aestuarii</name>
    <dbReference type="NCBI Taxonomy" id="252231"/>
    <lineage>
        <taxon>Bacteria</taxon>
        <taxon>Bacillati</taxon>
        <taxon>Actinomycetota</taxon>
        <taxon>Actinomycetes</taxon>
        <taxon>Propionibacteriales</taxon>
        <taxon>Nocardioidaceae</taxon>
        <taxon>Nocardioides</taxon>
    </lineage>
</organism>
<dbReference type="CDD" id="cd00110">
    <property type="entry name" value="LamG"/>
    <property type="match status" value="1"/>
</dbReference>
<gene>
    <name evidence="3" type="ORF">ACFSDE_14055</name>
</gene>
<dbReference type="Pfam" id="PF13385">
    <property type="entry name" value="Laminin_G_3"/>
    <property type="match status" value="1"/>
</dbReference>
<feature type="chain" id="PRO_5045615557" evidence="2">
    <location>
        <begin position="21"/>
        <end position="264"/>
    </location>
</feature>
<accession>A0ABW4TQ83</accession>
<protein>
    <submittedName>
        <fullName evidence="3">LamG-like jellyroll fold domain-containing protein</fullName>
    </submittedName>
</protein>
<dbReference type="InterPro" id="IPR001791">
    <property type="entry name" value="Laminin_G"/>
</dbReference>
<keyword evidence="4" id="KW-1185">Reference proteome</keyword>
<feature type="region of interest" description="Disordered" evidence="1">
    <location>
        <begin position="217"/>
        <end position="245"/>
    </location>
</feature>
<dbReference type="RefSeq" id="WP_343919465.1">
    <property type="nucleotide sequence ID" value="NZ_BAAAJT010000002.1"/>
</dbReference>
<feature type="signal peptide" evidence="2">
    <location>
        <begin position="1"/>
        <end position="20"/>
    </location>
</feature>
<dbReference type="PROSITE" id="PS51257">
    <property type="entry name" value="PROKAR_LIPOPROTEIN"/>
    <property type="match status" value="1"/>
</dbReference>
<sequence>MRHGSPIRALGLLVPTALLALVGCTDGGAPEGPPSPDDAPDYSSAALWLPFDEAVAADDGSEEFPAGDDAPYSGVVVQANGGGVEQVEGADGRGRALQFPGVCADDTGCPMALVEVAPDPALAPGSEPFSWGASVRLSPSETTDGSNVVQQGRFASEGGQWKLQVDGDEGLPSCRVRGDAGALVVTSTVSVADDVWHRVVCHRDDEGVSVAVDGEVTRESGPSGALASSEPIRVGSPGVNDGDDQFSGAIDDVFLELGSSARVE</sequence>
<proteinExistence type="predicted"/>
<evidence type="ECO:0000313" key="4">
    <source>
        <dbReference type="Proteomes" id="UP001597351"/>
    </source>
</evidence>
<evidence type="ECO:0000256" key="1">
    <source>
        <dbReference type="SAM" id="MobiDB-lite"/>
    </source>
</evidence>
<dbReference type="EMBL" id="JBHUGD010000003">
    <property type="protein sequence ID" value="MFD1947919.1"/>
    <property type="molecule type" value="Genomic_DNA"/>
</dbReference>
<evidence type="ECO:0000313" key="3">
    <source>
        <dbReference type="EMBL" id="MFD1947919.1"/>
    </source>
</evidence>
<keyword evidence="2" id="KW-0732">Signal</keyword>
<dbReference type="Gene3D" id="2.60.120.200">
    <property type="match status" value="1"/>
</dbReference>
<dbReference type="InterPro" id="IPR013320">
    <property type="entry name" value="ConA-like_dom_sf"/>
</dbReference>